<dbReference type="SMART" id="SM00298">
    <property type="entry name" value="CHROMO"/>
    <property type="match status" value="2"/>
</dbReference>
<accession>C1C2Z8</accession>
<evidence type="ECO:0000313" key="9">
    <source>
        <dbReference type="EMBL" id="ACO15651.1"/>
    </source>
</evidence>
<dbReference type="GO" id="GO:0003682">
    <property type="term" value="F:chromatin binding"/>
    <property type="evidence" value="ECO:0007669"/>
    <property type="project" value="UniProtKB-ARBA"/>
</dbReference>
<evidence type="ECO:0000256" key="5">
    <source>
        <dbReference type="ARBA" id="ARBA00023242"/>
    </source>
</evidence>
<dbReference type="Pfam" id="PF01393">
    <property type="entry name" value="Chromo_shadow"/>
    <property type="match status" value="1"/>
</dbReference>
<dbReference type="GO" id="GO:0000792">
    <property type="term" value="C:heterochromatin"/>
    <property type="evidence" value="ECO:0007669"/>
    <property type="project" value="UniProtKB-ARBA"/>
</dbReference>
<feature type="region of interest" description="Disordered" evidence="7">
    <location>
        <begin position="64"/>
        <end position="101"/>
    </location>
</feature>
<evidence type="ECO:0000256" key="4">
    <source>
        <dbReference type="ARBA" id="ARBA00023163"/>
    </source>
</evidence>
<dbReference type="Gene3D" id="2.40.50.40">
    <property type="match status" value="2"/>
</dbReference>
<dbReference type="SUPFAM" id="SSF54160">
    <property type="entry name" value="Chromo domain-like"/>
    <property type="match status" value="2"/>
</dbReference>
<dbReference type="GO" id="GO:0031507">
    <property type="term" value="P:heterochromatin formation"/>
    <property type="evidence" value="ECO:0007669"/>
    <property type="project" value="UniProtKB-ARBA"/>
</dbReference>
<dbReference type="PANTHER" id="PTHR22812">
    <property type="entry name" value="CHROMOBOX PROTEIN"/>
    <property type="match status" value="1"/>
</dbReference>
<keyword evidence="2" id="KW-0677">Repeat</keyword>
<dbReference type="InterPro" id="IPR023780">
    <property type="entry name" value="Chromo_domain"/>
</dbReference>
<keyword evidence="3" id="KW-0805">Transcription regulation</keyword>
<protein>
    <recommendedName>
        <fullName evidence="6">Heterochromatin protein 1</fullName>
    </recommendedName>
</protein>
<comment type="subcellular location">
    <subcellularLocation>
        <location evidence="1">Nucleus</location>
    </subcellularLocation>
</comment>
<dbReference type="SMART" id="SM00300">
    <property type="entry name" value="ChSh"/>
    <property type="match status" value="1"/>
</dbReference>
<gene>
    <name evidence="9" type="primary">CBX1</name>
</gene>
<dbReference type="InterPro" id="IPR023779">
    <property type="entry name" value="Chromodomain_CS"/>
</dbReference>
<feature type="domain" description="Chromo" evidence="8">
    <location>
        <begin position="99"/>
        <end position="157"/>
    </location>
</feature>
<evidence type="ECO:0000256" key="3">
    <source>
        <dbReference type="ARBA" id="ARBA00023015"/>
    </source>
</evidence>
<dbReference type="PROSITE" id="PS50013">
    <property type="entry name" value="CHROMO_2"/>
    <property type="match status" value="2"/>
</dbReference>
<name>C1C2Z8_CALCM</name>
<dbReference type="FunFam" id="2.40.50.40:FF:000031">
    <property type="entry name" value="Heterochromatin protein 1"/>
    <property type="match status" value="1"/>
</dbReference>
<evidence type="ECO:0000256" key="1">
    <source>
        <dbReference type="ARBA" id="ARBA00004123"/>
    </source>
</evidence>
<reference evidence="9" key="1">
    <citation type="submission" date="2009-03" db="EMBL/GenBank/DDBJ databases">
        <title>Caligus clemensi ESTs and full-length cDNAs.</title>
        <authorList>
            <person name="Yasuike M."/>
            <person name="von Schalburg K."/>
            <person name="Cooper G."/>
            <person name="Leong J."/>
            <person name="Jones S.R.M."/>
            <person name="Koop B.F."/>
        </authorList>
    </citation>
    <scope>NUCLEOTIDE SEQUENCE</scope>
    <source>
        <tissue evidence="9">Whole</tissue>
    </source>
</reference>
<dbReference type="FunFam" id="2.40.50.40:FF:000007">
    <property type="entry name" value="Chromobox protein homolog 1"/>
    <property type="match status" value="1"/>
</dbReference>
<sequence length="161" mass="18825">MPRRVSDTEEEEEEYSVEKVLDKRVGKKGKVEYLLKWKGYGEEDNSWEPKENLDCDALIESFEKPRKSSKKDKSSSVVSKKEPRKSSKEDCPRGFDRNLDPDRIIGASIYSDELMFLIKWKDTDTADLVPARVANLRCPQTVIKFYEERLTWITPDQEDQN</sequence>
<evidence type="ECO:0000256" key="6">
    <source>
        <dbReference type="ARBA" id="ARBA00073803"/>
    </source>
</evidence>
<keyword evidence="5" id="KW-0539">Nucleus</keyword>
<evidence type="ECO:0000259" key="8">
    <source>
        <dbReference type="PROSITE" id="PS50013"/>
    </source>
</evidence>
<dbReference type="Pfam" id="PF00385">
    <property type="entry name" value="Chromo"/>
    <property type="match status" value="1"/>
</dbReference>
<organism evidence="9">
    <name type="scientific">Caligus clemensi</name>
    <name type="common">Sea louse</name>
    <dbReference type="NCBI Taxonomy" id="344056"/>
    <lineage>
        <taxon>Eukaryota</taxon>
        <taxon>Metazoa</taxon>
        <taxon>Ecdysozoa</taxon>
        <taxon>Arthropoda</taxon>
        <taxon>Crustacea</taxon>
        <taxon>Multicrustacea</taxon>
        <taxon>Hexanauplia</taxon>
        <taxon>Copepoda</taxon>
        <taxon>Siphonostomatoida</taxon>
        <taxon>Caligidae</taxon>
        <taxon>Caligus</taxon>
    </lineage>
</organism>
<dbReference type="AlphaFoldDB" id="C1C2Z8"/>
<dbReference type="EMBL" id="BT081227">
    <property type="protein sequence ID" value="ACO15651.1"/>
    <property type="molecule type" value="mRNA"/>
</dbReference>
<dbReference type="InterPro" id="IPR017984">
    <property type="entry name" value="Chromo_dom_subgr"/>
</dbReference>
<dbReference type="PRINTS" id="PR00504">
    <property type="entry name" value="CHROMODOMAIN"/>
</dbReference>
<proteinExistence type="evidence at transcript level"/>
<dbReference type="InterPro" id="IPR051219">
    <property type="entry name" value="Heterochromatin_chromo-domain"/>
</dbReference>
<feature type="domain" description="Chromo" evidence="8">
    <location>
        <begin position="15"/>
        <end position="74"/>
    </location>
</feature>
<evidence type="ECO:0000256" key="2">
    <source>
        <dbReference type="ARBA" id="ARBA00022737"/>
    </source>
</evidence>
<dbReference type="GO" id="GO:0005634">
    <property type="term" value="C:nucleus"/>
    <property type="evidence" value="ECO:0007669"/>
    <property type="project" value="UniProtKB-SubCell"/>
</dbReference>
<dbReference type="PROSITE" id="PS00598">
    <property type="entry name" value="CHROMO_1"/>
    <property type="match status" value="1"/>
</dbReference>
<evidence type="ECO:0000256" key="7">
    <source>
        <dbReference type="SAM" id="MobiDB-lite"/>
    </source>
</evidence>
<dbReference type="InterPro" id="IPR008251">
    <property type="entry name" value="Chromo_shadow_dom"/>
</dbReference>
<dbReference type="InterPro" id="IPR016197">
    <property type="entry name" value="Chromo-like_dom_sf"/>
</dbReference>
<keyword evidence="4" id="KW-0804">Transcription</keyword>
<dbReference type="InterPro" id="IPR000953">
    <property type="entry name" value="Chromo/chromo_shadow_dom"/>
</dbReference>
<dbReference type="CDD" id="cd00034">
    <property type="entry name" value="CSD"/>
    <property type="match status" value="1"/>
</dbReference>